<evidence type="ECO:0000256" key="1">
    <source>
        <dbReference type="SAM" id="MobiDB-lite"/>
    </source>
</evidence>
<dbReference type="AlphaFoldDB" id="A0A6A5YWI2"/>
<protein>
    <submittedName>
        <fullName evidence="2">Uncharacterized protein</fullName>
    </submittedName>
</protein>
<dbReference type="Proteomes" id="UP000799770">
    <property type="component" value="Unassembled WGS sequence"/>
</dbReference>
<feature type="compositionally biased region" description="Basic and acidic residues" evidence="1">
    <location>
        <begin position="162"/>
        <end position="178"/>
    </location>
</feature>
<keyword evidence="3" id="KW-1185">Reference proteome</keyword>
<feature type="compositionally biased region" description="Basic and acidic residues" evidence="1">
    <location>
        <begin position="1"/>
        <end position="11"/>
    </location>
</feature>
<organism evidence="2 3">
    <name type="scientific">Lophiotrema nucula</name>
    <dbReference type="NCBI Taxonomy" id="690887"/>
    <lineage>
        <taxon>Eukaryota</taxon>
        <taxon>Fungi</taxon>
        <taxon>Dikarya</taxon>
        <taxon>Ascomycota</taxon>
        <taxon>Pezizomycotina</taxon>
        <taxon>Dothideomycetes</taxon>
        <taxon>Pleosporomycetidae</taxon>
        <taxon>Pleosporales</taxon>
        <taxon>Lophiotremataceae</taxon>
        <taxon>Lophiotrema</taxon>
    </lineage>
</organism>
<dbReference type="OrthoDB" id="3692357at2759"/>
<accession>A0A6A5YWI2</accession>
<dbReference type="EMBL" id="ML977334">
    <property type="protein sequence ID" value="KAF2111475.1"/>
    <property type="molecule type" value="Genomic_DNA"/>
</dbReference>
<sequence length="334" mass="37477">MPPKLQRDQRRLQSRQPSLLGMDEQQKDLIREYPNPEQQPFRVRLPAHPEAPERDQVLYKVPRYQHPHTLSFMNKYGPEAEEQMIWEFKRARGEAIPPAATFNKMFHNSIAPEPAGKHAGWGAYIVDLATMGFGWVVQQLGLPTPDLKSIPVIHQAAGTKRKRDDDVNRIAEKPDRLRNLQLDSQPRHNYRPAIESDSDNDSSSTDPATPPPTKLRRTRARPHCVRNGGGPTSYLPIDAFDDAGSDTEEDTDVEADKVLLAKYANKEPQDNNRPIETVFGAGIVVHRSLNGTLRVSDPKAQQESRVASPLLQSAGSKAEIKLPSLWLRSVESSA</sequence>
<feature type="compositionally biased region" description="Basic residues" evidence="1">
    <location>
        <begin position="214"/>
        <end position="224"/>
    </location>
</feature>
<gene>
    <name evidence="2" type="ORF">BDV96DRAFT_650033</name>
</gene>
<feature type="region of interest" description="Disordered" evidence="1">
    <location>
        <begin position="1"/>
        <end position="25"/>
    </location>
</feature>
<feature type="region of interest" description="Disordered" evidence="1">
    <location>
        <begin position="156"/>
        <end position="237"/>
    </location>
</feature>
<evidence type="ECO:0000313" key="2">
    <source>
        <dbReference type="EMBL" id="KAF2111475.1"/>
    </source>
</evidence>
<name>A0A6A5YWI2_9PLEO</name>
<proteinExistence type="predicted"/>
<reference evidence="2" key="1">
    <citation type="journal article" date="2020" name="Stud. Mycol.">
        <title>101 Dothideomycetes genomes: a test case for predicting lifestyles and emergence of pathogens.</title>
        <authorList>
            <person name="Haridas S."/>
            <person name="Albert R."/>
            <person name="Binder M."/>
            <person name="Bloem J."/>
            <person name="Labutti K."/>
            <person name="Salamov A."/>
            <person name="Andreopoulos B."/>
            <person name="Baker S."/>
            <person name="Barry K."/>
            <person name="Bills G."/>
            <person name="Bluhm B."/>
            <person name="Cannon C."/>
            <person name="Castanera R."/>
            <person name="Culley D."/>
            <person name="Daum C."/>
            <person name="Ezra D."/>
            <person name="Gonzalez J."/>
            <person name="Henrissat B."/>
            <person name="Kuo A."/>
            <person name="Liang C."/>
            <person name="Lipzen A."/>
            <person name="Lutzoni F."/>
            <person name="Magnuson J."/>
            <person name="Mondo S."/>
            <person name="Nolan M."/>
            <person name="Ohm R."/>
            <person name="Pangilinan J."/>
            <person name="Park H.-J."/>
            <person name="Ramirez L."/>
            <person name="Alfaro M."/>
            <person name="Sun H."/>
            <person name="Tritt A."/>
            <person name="Yoshinaga Y."/>
            <person name="Zwiers L.-H."/>
            <person name="Turgeon B."/>
            <person name="Goodwin S."/>
            <person name="Spatafora J."/>
            <person name="Crous P."/>
            <person name="Grigoriev I."/>
        </authorList>
    </citation>
    <scope>NUCLEOTIDE SEQUENCE</scope>
    <source>
        <strain evidence="2">CBS 627.86</strain>
    </source>
</reference>
<evidence type="ECO:0000313" key="3">
    <source>
        <dbReference type="Proteomes" id="UP000799770"/>
    </source>
</evidence>